<dbReference type="EMBL" id="MNCJ02000320">
    <property type="protein sequence ID" value="KAF5806911.1"/>
    <property type="molecule type" value="Genomic_DNA"/>
</dbReference>
<dbReference type="AlphaFoldDB" id="A0A251USL6"/>
<dbReference type="InParanoid" id="A0A251USL6"/>
<reference evidence="3" key="2">
    <citation type="submission" date="2017-02" db="EMBL/GenBank/DDBJ databases">
        <title>Sunflower complete genome.</title>
        <authorList>
            <person name="Langlade N."/>
            <person name="Munos S."/>
        </authorList>
    </citation>
    <scope>NUCLEOTIDE SEQUENCE [LARGE SCALE GENOMIC DNA]</scope>
    <source>
        <tissue evidence="3">Leaves</tissue>
    </source>
</reference>
<dbReference type="Proteomes" id="UP000215914">
    <property type="component" value="Chromosome 5"/>
</dbReference>
<gene>
    <name evidence="3" type="ORF">HannXRQ_Chr05g0157541</name>
    <name evidence="2" type="ORF">HanXRQr2_Chr05g0227091</name>
</gene>
<proteinExistence type="predicted"/>
<protein>
    <submittedName>
        <fullName evidence="2">Transcription factor interactor and regulator CCHC(Zn) family</fullName>
    </submittedName>
</protein>
<sequence length="86" mass="9131">MVYGHCNRCGIGHLPSQCPNQSGPRSAQAQSQANFASFSETGSTSGATWFPDTGANSHASPDLSNLDNSEVYQGRVFTHYPSHGSK</sequence>
<dbReference type="Gramene" id="mRNA:HanXRQr2_Chr05g0227091">
    <property type="protein sequence ID" value="mRNA:HanXRQr2_Chr05g0227091"/>
    <property type="gene ID" value="HanXRQr2_Chr05g0227091"/>
</dbReference>
<evidence type="ECO:0000313" key="3">
    <source>
        <dbReference type="EMBL" id="OTG26338.1"/>
    </source>
</evidence>
<feature type="compositionally biased region" description="Low complexity" evidence="1">
    <location>
        <begin position="26"/>
        <end position="39"/>
    </location>
</feature>
<name>A0A251USL6_HELAN</name>
<feature type="region of interest" description="Disordered" evidence="1">
    <location>
        <begin position="18"/>
        <end position="67"/>
    </location>
</feature>
<feature type="compositionally biased region" description="Polar residues" evidence="1">
    <location>
        <begin position="54"/>
        <end position="67"/>
    </location>
</feature>
<accession>A0A251USL6</accession>
<reference evidence="2 4" key="1">
    <citation type="journal article" date="2017" name="Nature">
        <title>The sunflower genome provides insights into oil metabolism, flowering and Asterid evolution.</title>
        <authorList>
            <person name="Badouin H."/>
            <person name="Gouzy J."/>
            <person name="Grassa C.J."/>
            <person name="Murat F."/>
            <person name="Staton S.E."/>
            <person name="Cottret L."/>
            <person name="Lelandais-Briere C."/>
            <person name="Owens G.L."/>
            <person name="Carrere S."/>
            <person name="Mayjonade B."/>
            <person name="Legrand L."/>
            <person name="Gill N."/>
            <person name="Kane N.C."/>
            <person name="Bowers J.E."/>
            <person name="Hubner S."/>
            <person name="Bellec A."/>
            <person name="Berard A."/>
            <person name="Berges H."/>
            <person name="Blanchet N."/>
            <person name="Boniface M.C."/>
            <person name="Brunel D."/>
            <person name="Catrice O."/>
            <person name="Chaidir N."/>
            <person name="Claudel C."/>
            <person name="Donnadieu C."/>
            <person name="Faraut T."/>
            <person name="Fievet G."/>
            <person name="Helmstetter N."/>
            <person name="King M."/>
            <person name="Knapp S.J."/>
            <person name="Lai Z."/>
            <person name="Le Paslier M.C."/>
            <person name="Lippi Y."/>
            <person name="Lorenzon L."/>
            <person name="Mandel J.R."/>
            <person name="Marage G."/>
            <person name="Marchand G."/>
            <person name="Marquand E."/>
            <person name="Bret-Mestries E."/>
            <person name="Morien E."/>
            <person name="Nambeesan S."/>
            <person name="Nguyen T."/>
            <person name="Pegot-Espagnet P."/>
            <person name="Pouilly N."/>
            <person name="Raftis F."/>
            <person name="Sallet E."/>
            <person name="Schiex T."/>
            <person name="Thomas J."/>
            <person name="Vandecasteele C."/>
            <person name="Vares D."/>
            <person name="Vear F."/>
            <person name="Vautrin S."/>
            <person name="Crespi M."/>
            <person name="Mangin B."/>
            <person name="Burke J.M."/>
            <person name="Salse J."/>
            <person name="Munos S."/>
            <person name="Vincourt P."/>
            <person name="Rieseberg L.H."/>
            <person name="Langlade N.B."/>
        </authorList>
    </citation>
    <scope>NUCLEOTIDE SEQUENCE [LARGE SCALE GENOMIC DNA]</scope>
    <source>
        <strain evidence="4">cv. SF193</strain>
        <tissue evidence="2">Leaves</tissue>
    </source>
</reference>
<evidence type="ECO:0000313" key="2">
    <source>
        <dbReference type="EMBL" id="KAF5806911.1"/>
    </source>
</evidence>
<evidence type="ECO:0000313" key="4">
    <source>
        <dbReference type="Proteomes" id="UP000215914"/>
    </source>
</evidence>
<evidence type="ECO:0000256" key="1">
    <source>
        <dbReference type="SAM" id="MobiDB-lite"/>
    </source>
</evidence>
<organism evidence="3 4">
    <name type="scientific">Helianthus annuus</name>
    <name type="common">Common sunflower</name>
    <dbReference type="NCBI Taxonomy" id="4232"/>
    <lineage>
        <taxon>Eukaryota</taxon>
        <taxon>Viridiplantae</taxon>
        <taxon>Streptophyta</taxon>
        <taxon>Embryophyta</taxon>
        <taxon>Tracheophyta</taxon>
        <taxon>Spermatophyta</taxon>
        <taxon>Magnoliopsida</taxon>
        <taxon>eudicotyledons</taxon>
        <taxon>Gunneridae</taxon>
        <taxon>Pentapetalae</taxon>
        <taxon>asterids</taxon>
        <taxon>campanulids</taxon>
        <taxon>Asterales</taxon>
        <taxon>Asteraceae</taxon>
        <taxon>Asteroideae</taxon>
        <taxon>Heliantheae alliance</taxon>
        <taxon>Heliantheae</taxon>
        <taxon>Helianthus</taxon>
    </lineage>
</organism>
<keyword evidence="4" id="KW-1185">Reference proteome</keyword>
<dbReference type="EMBL" id="CM007894">
    <property type="protein sequence ID" value="OTG26338.1"/>
    <property type="molecule type" value="Genomic_DNA"/>
</dbReference>
<reference evidence="2" key="3">
    <citation type="submission" date="2020-06" db="EMBL/GenBank/DDBJ databases">
        <title>Helianthus annuus Genome sequencing and assembly Release 2.</title>
        <authorList>
            <person name="Gouzy J."/>
            <person name="Langlade N."/>
            <person name="Munos S."/>
        </authorList>
    </citation>
    <scope>NUCLEOTIDE SEQUENCE</scope>
    <source>
        <tissue evidence="2">Leaves</tissue>
    </source>
</reference>